<dbReference type="EMBL" id="LN891117">
    <property type="protein sequence ID" value="CUS08728.1"/>
    <property type="molecule type" value="Genomic_DNA"/>
</dbReference>
<feature type="compositionally biased region" description="Low complexity" evidence="1">
    <location>
        <begin position="86"/>
        <end position="96"/>
    </location>
</feature>
<feature type="compositionally biased region" description="Polar residues" evidence="1">
    <location>
        <begin position="99"/>
        <end position="111"/>
    </location>
</feature>
<evidence type="ECO:0000313" key="3">
    <source>
        <dbReference type="Proteomes" id="UP001412239"/>
    </source>
</evidence>
<reference evidence="2" key="1">
    <citation type="submission" date="2015-10" db="EMBL/GenBank/DDBJ databases">
        <authorList>
            <person name="Regsiter A."/>
            <person name="william w."/>
        </authorList>
    </citation>
    <scope>NUCLEOTIDE SEQUENCE</scope>
    <source>
        <strain evidence="2">Montdore</strain>
    </source>
</reference>
<evidence type="ECO:0000313" key="2">
    <source>
        <dbReference type="EMBL" id="CUS08728.1"/>
    </source>
</evidence>
<dbReference type="Proteomes" id="UP001412239">
    <property type="component" value="Unassembled WGS sequence"/>
</dbReference>
<sequence>MGGEGELTNTGTVARGDDGGSATLTCPDTGGGAQHADCTHGTACTRTRTTAGYNVPHRNTSPHTPSHGKRDFHSIGTLPVFHLSLPLSHPSPLPFHKAPQNQHLPSRANLQ</sequence>
<evidence type="ECO:0000256" key="1">
    <source>
        <dbReference type="SAM" id="MobiDB-lite"/>
    </source>
</evidence>
<accession>A0A292PQ37</accession>
<dbReference type="AlphaFoldDB" id="A0A292PQ37"/>
<proteinExistence type="predicted"/>
<feature type="region of interest" description="Disordered" evidence="1">
    <location>
        <begin position="1"/>
        <end position="73"/>
    </location>
</feature>
<name>A0A292PQ37_9PEZI</name>
<protein>
    <submittedName>
        <fullName evidence="2">Uncharacterized protein</fullName>
    </submittedName>
</protein>
<feature type="region of interest" description="Disordered" evidence="1">
    <location>
        <begin position="86"/>
        <end position="111"/>
    </location>
</feature>
<organism evidence="2 3">
    <name type="scientific">Tuber aestivum</name>
    <name type="common">summer truffle</name>
    <dbReference type="NCBI Taxonomy" id="59557"/>
    <lineage>
        <taxon>Eukaryota</taxon>
        <taxon>Fungi</taxon>
        <taxon>Dikarya</taxon>
        <taxon>Ascomycota</taxon>
        <taxon>Pezizomycotina</taxon>
        <taxon>Pezizomycetes</taxon>
        <taxon>Pezizales</taxon>
        <taxon>Tuberaceae</taxon>
        <taxon>Tuber</taxon>
    </lineage>
</organism>
<feature type="compositionally biased region" description="Low complexity" evidence="1">
    <location>
        <begin position="39"/>
        <end position="52"/>
    </location>
</feature>
<gene>
    <name evidence="2" type="ORF">GSTUAT00007192001</name>
</gene>
<keyword evidence="3" id="KW-1185">Reference proteome</keyword>